<comment type="caution">
    <text evidence="5">The sequence shown here is derived from an EMBL/GenBank/DDBJ whole genome shotgun (WGS) entry which is preliminary data.</text>
</comment>
<proteinExistence type="predicted"/>
<gene>
    <name evidence="5" type="ORF">Ae201684_013930</name>
</gene>
<evidence type="ECO:0000313" key="6">
    <source>
        <dbReference type="Proteomes" id="UP000481153"/>
    </source>
</evidence>
<evidence type="ECO:0000256" key="3">
    <source>
        <dbReference type="SAM" id="Phobius"/>
    </source>
</evidence>
<reference evidence="5 6" key="1">
    <citation type="submission" date="2019-07" db="EMBL/GenBank/DDBJ databases">
        <title>Genomics analysis of Aphanomyces spp. identifies a new class of oomycete effector associated with host adaptation.</title>
        <authorList>
            <person name="Gaulin E."/>
        </authorList>
    </citation>
    <scope>NUCLEOTIDE SEQUENCE [LARGE SCALE GENOMIC DNA]</scope>
    <source>
        <strain evidence="5 6">ATCC 201684</strain>
    </source>
</reference>
<dbReference type="GO" id="GO:0005737">
    <property type="term" value="C:cytoplasm"/>
    <property type="evidence" value="ECO:0007669"/>
    <property type="project" value="TreeGrafter"/>
</dbReference>
<keyword evidence="3" id="KW-0812">Transmembrane</keyword>
<dbReference type="Pfam" id="PF00560">
    <property type="entry name" value="LRR_1"/>
    <property type="match status" value="1"/>
</dbReference>
<sequence length="286" mass="31089">MVQTSTLTLLATMMASAWANRLTLSCPSTNASSACVMNANGTATPIAINMNSIESLNATKKSIDTVDCQTLQASKFTRLNLSYNALSSMENLLCLPSSLQVLDVSYNQLTAMENINWNSFSNLTTLILRGNAIASMRNTSFPPTLTTLDLSNNPLASVVLSQATYTQLNALPSLSMHTTTQRVDLLLNNFEFNGCGVQDIKYLGENVVCIATEPTLKSTLGSTLGDLAILVVFFAILTGAVVYVSKQRTQRQVQTPMEQRDTWTSECCEDLESARHVVVETPLPKL</sequence>
<dbReference type="InterPro" id="IPR032675">
    <property type="entry name" value="LRR_dom_sf"/>
</dbReference>
<evidence type="ECO:0008006" key="7">
    <source>
        <dbReference type="Google" id="ProtNLM"/>
    </source>
</evidence>
<protein>
    <recommendedName>
        <fullName evidence="7">Leucine-rich repeat-containing N-terminal plant-type domain-containing protein</fullName>
    </recommendedName>
</protein>
<keyword evidence="2" id="KW-0677">Repeat</keyword>
<dbReference type="AlphaFoldDB" id="A0A6G0WLC4"/>
<evidence type="ECO:0000256" key="1">
    <source>
        <dbReference type="ARBA" id="ARBA00022614"/>
    </source>
</evidence>
<name>A0A6G0WLC4_9STRA</name>
<dbReference type="Gene3D" id="3.80.10.10">
    <property type="entry name" value="Ribonuclease Inhibitor"/>
    <property type="match status" value="1"/>
</dbReference>
<feature type="chain" id="PRO_5026226154" description="Leucine-rich repeat-containing N-terminal plant-type domain-containing protein" evidence="4">
    <location>
        <begin position="20"/>
        <end position="286"/>
    </location>
</feature>
<dbReference type="InterPro" id="IPR001611">
    <property type="entry name" value="Leu-rich_rpt"/>
</dbReference>
<organism evidence="5 6">
    <name type="scientific">Aphanomyces euteiches</name>
    <dbReference type="NCBI Taxonomy" id="100861"/>
    <lineage>
        <taxon>Eukaryota</taxon>
        <taxon>Sar</taxon>
        <taxon>Stramenopiles</taxon>
        <taxon>Oomycota</taxon>
        <taxon>Saprolegniomycetes</taxon>
        <taxon>Saprolegniales</taxon>
        <taxon>Verrucalvaceae</taxon>
        <taxon>Aphanomyces</taxon>
    </lineage>
</organism>
<feature type="transmembrane region" description="Helical" evidence="3">
    <location>
        <begin position="227"/>
        <end position="244"/>
    </location>
</feature>
<accession>A0A6G0WLC4</accession>
<keyword evidence="3" id="KW-0472">Membrane</keyword>
<evidence type="ECO:0000313" key="5">
    <source>
        <dbReference type="EMBL" id="KAF0728102.1"/>
    </source>
</evidence>
<dbReference type="VEuPathDB" id="FungiDB:AeMF1_021349"/>
<feature type="signal peptide" evidence="4">
    <location>
        <begin position="1"/>
        <end position="19"/>
    </location>
</feature>
<keyword evidence="4" id="KW-0732">Signal</keyword>
<dbReference type="PANTHER" id="PTHR15454">
    <property type="entry name" value="NISCHARIN RELATED"/>
    <property type="match status" value="1"/>
</dbReference>
<dbReference type="EMBL" id="VJMJ01000181">
    <property type="protein sequence ID" value="KAF0728102.1"/>
    <property type="molecule type" value="Genomic_DNA"/>
</dbReference>
<keyword evidence="1" id="KW-0433">Leucine-rich repeat</keyword>
<dbReference type="SUPFAM" id="SSF52075">
    <property type="entry name" value="Outer arm dynein light chain 1"/>
    <property type="match status" value="1"/>
</dbReference>
<evidence type="ECO:0000256" key="2">
    <source>
        <dbReference type="ARBA" id="ARBA00022737"/>
    </source>
</evidence>
<keyword evidence="3" id="KW-1133">Transmembrane helix</keyword>
<evidence type="ECO:0000256" key="4">
    <source>
        <dbReference type="SAM" id="SignalP"/>
    </source>
</evidence>
<keyword evidence="6" id="KW-1185">Reference proteome</keyword>
<dbReference type="Proteomes" id="UP000481153">
    <property type="component" value="Unassembled WGS sequence"/>
</dbReference>
<dbReference type="PROSITE" id="PS51450">
    <property type="entry name" value="LRR"/>
    <property type="match status" value="1"/>
</dbReference>
<dbReference type="Pfam" id="PF13516">
    <property type="entry name" value="LRR_6"/>
    <property type="match status" value="1"/>
</dbReference>